<evidence type="ECO:0000313" key="2">
    <source>
        <dbReference type="Proteomes" id="UP000593560"/>
    </source>
</evidence>
<dbReference type="EMBL" id="JABFAD010000009">
    <property type="protein sequence ID" value="MBA0808348.1"/>
    <property type="molecule type" value="Genomic_DNA"/>
</dbReference>
<dbReference type="Proteomes" id="UP000593560">
    <property type="component" value="Unassembled WGS sequence"/>
</dbReference>
<organism evidence="1 2">
    <name type="scientific">Gossypium harknessii</name>
    <dbReference type="NCBI Taxonomy" id="34285"/>
    <lineage>
        <taxon>Eukaryota</taxon>
        <taxon>Viridiplantae</taxon>
        <taxon>Streptophyta</taxon>
        <taxon>Embryophyta</taxon>
        <taxon>Tracheophyta</taxon>
        <taxon>Spermatophyta</taxon>
        <taxon>Magnoliopsida</taxon>
        <taxon>eudicotyledons</taxon>
        <taxon>Gunneridae</taxon>
        <taxon>Pentapetalae</taxon>
        <taxon>rosids</taxon>
        <taxon>malvids</taxon>
        <taxon>Malvales</taxon>
        <taxon>Malvaceae</taxon>
        <taxon>Malvoideae</taxon>
        <taxon>Gossypium</taxon>
    </lineage>
</organism>
<reference evidence="1 2" key="1">
    <citation type="journal article" date="2019" name="Genome Biol. Evol.">
        <title>Insights into the evolution of the New World diploid cottons (Gossypium, subgenus Houzingenia) based on genome sequencing.</title>
        <authorList>
            <person name="Grover C.E."/>
            <person name="Arick M.A. 2nd"/>
            <person name="Thrash A."/>
            <person name="Conover J.L."/>
            <person name="Sanders W.S."/>
            <person name="Peterson D.G."/>
            <person name="Frelichowski J.E."/>
            <person name="Scheffler J.A."/>
            <person name="Scheffler B.E."/>
            <person name="Wendel J.F."/>
        </authorList>
    </citation>
    <scope>NUCLEOTIDE SEQUENCE [LARGE SCALE GENOMIC DNA]</scope>
    <source>
        <strain evidence="1">0</strain>
        <tissue evidence="1">Leaf</tissue>
    </source>
</reference>
<dbReference type="PANTHER" id="PTHR48245:SF1">
    <property type="match status" value="1"/>
</dbReference>
<comment type="caution">
    <text evidence="1">The sequence shown here is derived from an EMBL/GenBank/DDBJ whole genome shotgun (WGS) entry which is preliminary data.</text>
</comment>
<keyword evidence="2" id="KW-1185">Reference proteome</keyword>
<gene>
    <name evidence="1" type="ORF">Gohar_024095</name>
</gene>
<evidence type="ECO:0000313" key="1">
    <source>
        <dbReference type="EMBL" id="MBA0808348.1"/>
    </source>
</evidence>
<sequence>MTRPGRLFTKNAGLRKVVRPCMGANPCPVRDGQGSWRLDDRKAYDRSPSERQPLGEIDMSVKMRTTRTWIERPYEASLFPGIGFGLFLLSLGGKQRRLPSGGTRAISFLGPGGDWPSIAKAKGSLTARPTRRVGTKVSLSDPMVLSGKAVAQRIKVTLRITGLGCSPIKAIHELGSERRETVRSMSGLGIRALRGPFPSTRGPERMHLWCTSYRAHGKRWVAKCRADNC</sequence>
<proteinExistence type="predicted"/>
<name>A0A7J9HFB2_9ROSI</name>
<dbReference type="OrthoDB" id="1397804at2759"/>
<dbReference type="AntiFam" id="ANF00275">
    <property type="entry name" value="Spurious translation from rRNA (DUF6467)"/>
</dbReference>
<accession>A0A7J9HFB2</accession>
<dbReference type="PANTHER" id="PTHR48245">
    <property type="match status" value="1"/>
</dbReference>
<dbReference type="AlphaFoldDB" id="A0A7J9HFB2"/>
<protein>
    <submittedName>
        <fullName evidence="1">Uncharacterized protein</fullName>
    </submittedName>
</protein>